<dbReference type="Proteomes" id="UP000178724">
    <property type="component" value="Unassembled WGS sequence"/>
</dbReference>
<dbReference type="EMBL" id="METM01000016">
    <property type="protein sequence ID" value="OGB90046.1"/>
    <property type="molecule type" value="Genomic_DNA"/>
</dbReference>
<evidence type="ECO:0000313" key="1">
    <source>
        <dbReference type="EMBL" id="OGB90046.1"/>
    </source>
</evidence>
<name>A0A1F4Q2I4_UNCSA</name>
<reference evidence="1 2" key="1">
    <citation type="journal article" date="2016" name="Nat. Commun.">
        <title>Thousands of microbial genomes shed light on interconnected biogeochemical processes in an aquifer system.</title>
        <authorList>
            <person name="Anantharaman K."/>
            <person name="Brown C.T."/>
            <person name="Hug L.A."/>
            <person name="Sharon I."/>
            <person name="Castelle C.J."/>
            <person name="Probst A.J."/>
            <person name="Thomas B.C."/>
            <person name="Singh A."/>
            <person name="Wilkins M.J."/>
            <person name="Karaoz U."/>
            <person name="Brodie E.L."/>
            <person name="Williams K.H."/>
            <person name="Hubbard S.S."/>
            <person name="Banfield J.F."/>
        </authorList>
    </citation>
    <scope>NUCLEOTIDE SEQUENCE [LARGE SCALE GENOMIC DNA]</scope>
</reference>
<gene>
    <name evidence="1" type="ORF">A2625_01770</name>
</gene>
<dbReference type="AlphaFoldDB" id="A0A1F4Q2I4"/>
<comment type="caution">
    <text evidence="1">The sequence shown here is derived from an EMBL/GenBank/DDBJ whole genome shotgun (WGS) entry which is preliminary data.</text>
</comment>
<proteinExistence type="predicted"/>
<organism evidence="1 2">
    <name type="scientific">candidate division WOR-1 bacterium RIFCSPHIGHO2_01_FULL_53_15</name>
    <dbReference type="NCBI Taxonomy" id="1802564"/>
    <lineage>
        <taxon>Bacteria</taxon>
        <taxon>Bacillati</taxon>
        <taxon>Saganbacteria</taxon>
    </lineage>
</organism>
<accession>A0A1F4Q2I4</accession>
<sequence>MVNIPANSDYLKGAIGRVKEAKTPPEMRVQIRPASTESSAGLGRDLAQLSADATKPQDLKFHPEIPSASDDDLALAQPGGNLATLFVLLGSLPKARGLVATAAKEQQMIGGTVGV</sequence>
<protein>
    <submittedName>
        <fullName evidence="1">Uncharacterized protein</fullName>
    </submittedName>
</protein>
<evidence type="ECO:0000313" key="2">
    <source>
        <dbReference type="Proteomes" id="UP000178724"/>
    </source>
</evidence>